<dbReference type="InterPro" id="IPR050789">
    <property type="entry name" value="Diverse_Enzym_Activities"/>
</dbReference>
<evidence type="ECO:0000259" key="1">
    <source>
        <dbReference type="Pfam" id="PF00144"/>
    </source>
</evidence>
<dbReference type="Proteomes" id="UP000627715">
    <property type="component" value="Unassembled WGS sequence"/>
</dbReference>
<dbReference type="RefSeq" id="WP_157885591.1">
    <property type="nucleotide sequence ID" value="NZ_BMIY01000010.1"/>
</dbReference>
<reference evidence="2" key="1">
    <citation type="journal article" date="2014" name="Int. J. Syst. Evol. Microbiol.">
        <title>Complete genome sequence of Corynebacterium casei LMG S-19264T (=DSM 44701T), isolated from a smear-ripened cheese.</title>
        <authorList>
            <consortium name="US DOE Joint Genome Institute (JGI-PGF)"/>
            <person name="Walter F."/>
            <person name="Albersmeier A."/>
            <person name="Kalinowski J."/>
            <person name="Ruckert C."/>
        </authorList>
    </citation>
    <scope>NUCLEOTIDE SEQUENCE</scope>
    <source>
        <strain evidence="2">CGMCC 1.15425</strain>
    </source>
</reference>
<proteinExistence type="predicted"/>
<keyword evidence="3" id="KW-1185">Reference proteome</keyword>
<dbReference type="EMBL" id="BMIY01000010">
    <property type="protein sequence ID" value="GFZ79736.1"/>
    <property type="molecule type" value="Genomic_DNA"/>
</dbReference>
<dbReference type="PANTHER" id="PTHR43283">
    <property type="entry name" value="BETA-LACTAMASE-RELATED"/>
    <property type="match status" value="1"/>
</dbReference>
<gene>
    <name evidence="2" type="ORF">GCM10011403_23600</name>
</gene>
<dbReference type="InterPro" id="IPR012338">
    <property type="entry name" value="Beta-lactam/transpept-like"/>
</dbReference>
<dbReference type="OrthoDB" id="9814204at2"/>
<dbReference type="Pfam" id="PF00144">
    <property type="entry name" value="Beta-lactamase"/>
    <property type="match status" value="1"/>
</dbReference>
<reference evidence="2" key="2">
    <citation type="submission" date="2020-09" db="EMBL/GenBank/DDBJ databases">
        <authorList>
            <person name="Sun Q."/>
            <person name="Zhou Y."/>
        </authorList>
    </citation>
    <scope>NUCLEOTIDE SEQUENCE</scope>
    <source>
        <strain evidence="2">CGMCC 1.15425</strain>
    </source>
</reference>
<evidence type="ECO:0000313" key="3">
    <source>
        <dbReference type="Proteomes" id="UP000627715"/>
    </source>
</evidence>
<dbReference type="InterPro" id="IPR001466">
    <property type="entry name" value="Beta-lactam-related"/>
</dbReference>
<protein>
    <recommendedName>
        <fullName evidence="1">Beta-lactamase-related domain-containing protein</fullName>
    </recommendedName>
</protein>
<accession>A0A916VJL2</accession>
<dbReference type="Gene3D" id="3.40.710.10">
    <property type="entry name" value="DD-peptidase/beta-lactamase superfamily"/>
    <property type="match status" value="1"/>
</dbReference>
<dbReference type="AlphaFoldDB" id="A0A916VJL2"/>
<name>A0A916VJL2_9GAMM</name>
<dbReference type="PANTHER" id="PTHR43283:SF14">
    <property type="entry name" value="BLL8153 PROTEIN"/>
    <property type="match status" value="1"/>
</dbReference>
<feature type="domain" description="Beta-lactamase-related" evidence="1">
    <location>
        <begin position="98"/>
        <end position="371"/>
    </location>
</feature>
<evidence type="ECO:0000313" key="2">
    <source>
        <dbReference type="EMBL" id="GFZ79736.1"/>
    </source>
</evidence>
<comment type="caution">
    <text evidence="2">The sequence shown here is derived from an EMBL/GenBank/DDBJ whole genome shotgun (WGS) entry which is preliminary data.</text>
</comment>
<dbReference type="SUPFAM" id="SSF56601">
    <property type="entry name" value="beta-lactamase/transpeptidase-like"/>
    <property type="match status" value="1"/>
</dbReference>
<sequence>MSIAVALSFNVMGAALNAHEMSEPRWLAPSEDIEMLPEGGSILFWQGDTQIAGFRNTHRLSSTRYIESGEQARYLPKDTHDFGQLSYQIDNVSYDLDDFMQHNHVAGLLVLKDGEVRLERYGLGNQPHHRWVSFSMTKSVVSLLTGAAIADGSIGSVEDPVTDYLPQMKGSSYDGVRIRDVLQMASGTDWNEDYADPESDVASSPGDMLELMHFLGSKQRIAEPGTRFNYNTGETNLAGAIVRAAIGNNLSAYLSEKIWKPWGMGADAYWMSHGPNGGELGGCCIAATLRDWGRLATFVLNDGQLDDGTNVLPPGWMQESTVPSPASDQYGYLWWLEDNGAFRASGIFGQGVYFNPDENLAIVVFSAWPEATSRQHLELHRNAMFRAVETELVSQ</sequence>
<organism evidence="2 3">
    <name type="scientific">Pseudohongiella nitratireducens</name>
    <dbReference type="NCBI Taxonomy" id="1768907"/>
    <lineage>
        <taxon>Bacteria</taxon>
        <taxon>Pseudomonadati</taxon>
        <taxon>Pseudomonadota</taxon>
        <taxon>Gammaproteobacteria</taxon>
        <taxon>Pseudomonadales</taxon>
        <taxon>Pseudohongiellaceae</taxon>
        <taxon>Pseudohongiella</taxon>
    </lineage>
</organism>